<dbReference type="EnsemblFungi" id="EJT74283">
    <property type="protein sequence ID" value="EJT74283"/>
    <property type="gene ID" value="GGTG_08126"/>
</dbReference>
<dbReference type="AlphaFoldDB" id="J3P3N9"/>
<dbReference type="HOGENOM" id="CLU_2277688_0_0_1"/>
<dbReference type="GeneID" id="20348584"/>
<evidence type="ECO:0000313" key="1">
    <source>
        <dbReference type="EMBL" id="EJT74283.1"/>
    </source>
</evidence>
<sequence length="102" mass="11157">MAAPVGFLAERGRAIRVTHDQGVGERWPTERSVCLCARQRRAGEVEPKYWRWQGLSGADSAEVPQRCWGLGSGTAAAVGRLAVIRPNVIGRRFSLSPRAQSL</sequence>
<reference evidence="1" key="3">
    <citation type="submission" date="2010-09" db="EMBL/GenBank/DDBJ databases">
        <title>Annotation of Gaeumannomyces graminis var. tritici R3-111a-1.</title>
        <authorList>
            <consortium name="The Broad Institute Genome Sequencing Platform"/>
            <person name="Ma L.-J."/>
            <person name="Dead R."/>
            <person name="Young S.K."/>
            <person name="Zeng Q."/>
            <person name="Gargeya S."/>
            <person name="Fitzgerald M."/>
            <person name="Haas B."/>
            <person name="Abouelleil A."/>
            <person name="Alvarado L."/>
            <person name="Arachchi H.M."/>
            <person name="Berlin A."/>
            <person name="Brown A."/>
            <person name="Chapman S.B."/>
            <person name="Chen Z."/>
            <person name="Dunbar C."/>
            <person name="Freedman E."/>
            <person name="Gearin G."/>
            <person name="Gellesch M."/>
            <person name="Goldberg J."/>
            <person name="Griggs A."/>
            <person name="Gujja S."/>
            <person name="Heiman D."/>
            <person name="Howarth C."/>
            <person name="Larson L."/>
            <person name="Lui A."/>
            <person name="MacDonald P.J.P."/>
            <person name="Mehta T."/>
            <person name="Montmayeur A."/>
            <person name="Murphy C."/>
            <person name="Neiman D."/>
            <person name="Pearson M."/>
            <person name="Priest M."/>
            <person name="Roberts A."/>
            <person name="Saif S."/>
            <person name="Shea T."/>
            <person name="Shenoy N."/>
            <person name="Sisk P."/>
            <person name="Stolte C."/>
            <person name="Sykes S."/>
            <person name="Yandava C."/>
            <person name="Wortman J."/>
            <person name="Nusbaum C."/>
            <person name="Birren B."/>
        </authorList>
    </citation>
    <scope>NUCLEOTIDE SEQUENCE</scope>
    <source>
        <strain evidence="1">R3-111a-1</strain>
    </source>
</reference>
<dbReference type="Proteomes" id="UP000006039">
    <property type="component" value="Unassembled WGS sequence"/>
</dbReference>
<gene>
    <name evidence="2" type="primary">20348584</name>
    <name evidence="1" type="ORF">GGTG_08126</name>
</gene>
<reference evidence="1" key="2">
    <citation type="submission" date="2010-07" db="EMBL/GenBank/DDBJ databases">
        <authorList>
            <consortium name="The Broad Institute Genome Sequencing Platform"/>
            <consortium name="Broad Institute Genome Sequencing Center for Infectious Disease"/>
            <person name="Ma L.-J."/>
            <person name="Dead R."/>
            <person name="Young S."/>
            <person name="Zeng Q."/>
            <person name="Koehrsen M."/>
            <person name="Alvarado L."/>
            <person name="Berlin A."/>
            <person name="Chapman S.B."/>
            <person name="Chen Z."/>
            <person name="Freedman E."/>
            <person name="Gellesch M."/>
            <person name="Goldberg J."/>
            <person name="Griggs A."/>
            <person name="Gujja S."/>
            <person name="Heilman E.R."/>
            <person name="Heiman D."/>
            <person name="Hepburn T."/>
            <person name="Howarth C."/>
            <person name="Jen D."/>
            <person name="Larson L."/>
            <person name="Mehta T."/>
            <person name="Neiman D."/>
            <person name="Pearson M."/>
            <person name="Roberts A."/>
            <person name="Saif S."/>
            <person name="Shea T."/>
            <person name="Shenoy N."/>
            <person name="Sisk P."/>
            <person name="Stolte C."/>
            <person name="Sykes S."/>
            <person name="Walk T."/>
            <person name="White J."/>
            <person name="Yandava C."/>
            <person name="Haas B."/>
            <person name="Nusbaum C."/>
            <person name="Birren B."/>
        </authorList>
    </citation>
    <scope>NUCLEOTIDE SEQUENCE</scope>
    <source>
        <strain evidence="1">R3-111a-1</strain>
    </source>
</reference>
<proteinExistence type="predicted"/>
<dbReference type="VEuPathDB" id="FungiDB:GGTG_08126"/>
<protein>
    <submittedName>
        <fullName evidence="1 2">Uncharacterized protein</fullName>
    </submittedName>
</protein>
<keyword evidence="3" id="KW-1185">Reference proteome</keyword>
<reference evidence="3" key="1">
    <citation type="submission" date="2010-07" db="EMBL/GenBank/DDBJ databases">
        <title>The genome sequence of Gaeumannomyces graminis var. tritici strain R3-111a-1.</title>
        <authorList>
            <consortium name="The Broad Institute Genome Sequencing Platform"/>
            <person name="Ma L.-J."/>
            <person name="Dead R."/>
            <person name="Young S."/>
            <person name="Zeng Q."/>
            <person name="Koehrsen M."/>
            <person name="Alvarado L."/>
            <person name="Berlin A."/>
            <person name="Chapman S.B."/>
            <person name="Chen Z."/>
            <person name="Freedman E."/>
            <person name="Gellesch M."/>
            <person name="Goldberg J."/>
            <person name="Griggs A."/>
            <person name="Gujja S."/>
            <person name="Heilman E.R."/>
            <person name="Heiman D."/>
            <person name="Hepburn T."/>
            <person name="Howarth C."/>
            <person name="Jen D."/>
            <person name="Larson L."/>
            <person name="Mehta T."/>
            <person name="Neiman D."/>
            <person name="Pearson M."/>
            <person name="Roberts A."/>
            <person name="Saif S."/>
            <person name="Shea T."/>
            <person name="Shenoy N."/>
            <person name="Sisk P."/>
            <person name="Stolte C."/>
            <person name="Sykes S."/>
            <person name="Walk T."/>
            <person name="White J."/>
            <person name="Yandava C."/>
            <person name="Haas B."/>
            <person name="Nusbaum C."/>
            <person name="Birren B."/>
        </authorList>
    </citation>
    <scope>NUCLEOTIDE SEQUENCE [LARGE SCALE GENOMIC DNA]</scope>
    <source>
        <strain evidence="3">R3-111a-1</strain>
    </source>
</reference>
<accession>J3P3N9</accession>
<organism evidence="1">
    <name type="scientific">Gaeumannomyces tritici (strain R3-111a-1)</name>
    <name type="common">Wheat and barley take-all root rot fungus</name>
    <name type="synonym">Gaeumannomyces graminis var. tritici</name>
    <dbReference type="NCBI Taxonomy" id="644352"/>
    <lineage>
        <taxon>Eukaryota</taxon>
        <taxon>Fungi</taxon>
        <taxon>Dikarya</taxon>
        <taxon>Ascomycota</taxon>
        <taxon>Pezizomycotina</taxon>
        <taxon>Sordariomycetes</taxon>
        <taxon>Sordariomycetidae</taxon>
        <taxon>Magnaporthales</taxon>
        <taxon>Magnaporthaceae</taxon>
        <taxon>Gaeumannomyces</taxon>
    </lineage>
</organism>
<dbReference type="EMBL" id="GL385398">
    <property type="protein sequence ID" value="EJT74283.1"/>
    <property type="molecule type" value="Genomic_DNA"/>
</dbReference>
<dbReference type="RefSeq" id="XP_009224227.1">
    <property type="nucleotide sequence ID" value="XM_009225963.1"/>
</dbReference>
<name>J3P3N9_GAET3</name>
<reference evidence="2" key="4">
    <citation type="journal article" date="2015" name="G3 (Bethesda)">
        <title>Genome sequences of three phytopathogenic species of the Magnaporthaceae family of fungi.</title>
        <authorList>
            <person name="Okagaki L.H."/>
            <person name="Nunes C.C."/>
            <person name="Sailsbery J."/>
            <person name="Clay B."/>
            <person name="Brown D."/>
            <person name="John T."/>
            <person name="Oh Y."/>
            <person name="Young N."/>
            <person name="Fitzgerald M."/>
            <person name="Haas B.J."/>
            <person name="Zeng Q."/>
            <person name="Young S."/>
            <person name="Adiconis X."/>
            <person name="Fan L."/>
            <person name="Levin J.Z."/>
            <person name="Mitchell T.K."/>
            <person name="Okubara P.A."/>
            <person name="Farman M.L."/>
            <person name="Kohn L.M."/>
            <person name="Birren B."/>
            <person name="Ma L.-J."/>
            <person name="Dean R.A."/>
        </authorList>
    </citation>
    <scope>NUCLEOTIDE SEQUENCE</scope>
    <source>
        <strain evidence="2">R3-111a-1</strain>
    </source>
</reference>
<reference evidence="2" key="5">
    <citation type="submission" date="2018-04" db="UniProtKB">
        <authorList>
            <consortium name="EnsemblFungi"/>
        </authorList>
    </citation>
    <scope>IDENTIFICATION</scope>
    <source>
        <strain evidence="2">R3-111a-1</strain>
    </source>
</reference>
<evidence type="ECO:0000313" key="2">
    <source>
        <dbReference type="EnsemblFungi" id="EJT74283"/>
    </source>
</evidence>
<evidence type="ECO:0000313" key="3">
    <source>
        <dbReference type="Proteomes" id="UP000006039"/>
    </source>
</evidence>